<evidence type="ECO:0000259" key="2">
    <source>
        <dbReference type="Pfam" id="PF04235"/>
    </source>
</evidence>
<feature type="transmembrane region" description="Helical" evidence="1">
    <location>
        <begin position="55"/>
        <end position="74"/>
    </location>
</feature>
<protein>
    <recommendedName>
        <fullName evidence="2">DUF418 domain-containing protein</fullName>
    </recommendedName>
</protein>
<comment type="caution">
    <text evidence="3">The sequence shown here is derived from an EMBL/GenBank/DDBJ whole genome shotgun (WGS) entry which is preliminary data.</text>
</comment>
<feature type="transmembrane region" description="Helical" evidence="1">
    <location>
        <begin position="12"/>
        <end position="35"/>
    </location>
</feature>
<feature type="transmembrane region" description="Helical" evidence="1">
    <location>
        <begin position="202"/>
        <end position="224"/>
    </location>
</feature>
<feature type="transmembrane region" description="Helical" evidence="1">
    <location>
        <begin position="339"/>
        <end position="360"/>
    </location>
</feature>
<proteinExistence type="predicted"/>
<feature type="transmembrane region" description="Helical" evidence="1">
    <location>
        <begin position="94"/>
        <end position="111"/>
    </location>
</feature>
<dbReference type="InterPro" id="IPR007349">
    <property type="entry name" value="DUF418"/>
</dbReference>
<evidence type="ECO:0000256" key="1">
    <source>
        <dbReference type="SAM" id="Phobius"/>
    </source>
</evidence>
<organism evidence="3 4">
    <name type="scientific">Bacillus chungangensis</name>
    <dbReference type="NCBI Taxonomy" id="587633"/>
    <lineage>
        <taxon>Bacteria</taxon>
        <taxon>Bacillati</taxon>
        <taxon>Bacillota</taxon>
        <taxon>Bacilli</taxon>
        <taxon>Bacillales</taxon>
        <taxon>Bacillaceae</taxon>
        <taxon>Bacillus</taxon>
    </lineage>
</organism>
<keyword evidence="1" id="KW-1133">Transmembrane helix</keyword>
<dbReference type="PANTHER" id="PTHR30590">
    <property type="entry name" value="INNER MEMBRANE PROTEIN"/>
    <property type="match status" value="1"/>
</dbReference>
<evidence type="ECO:0000313" key="3">
    <source>
        <dbReference type="EMBL" id="MDQ0176340.1"/>
    </source>
</evidence>
<dbReference type="RefSeq" id="WP_307229419.1">
    <property type="nucleotide sequence ID" value="NZ_JAUSTT010000012.1"/>
</dbReference>
<feature type="transmembrane region" description="Helical" evidence="1">
    <location>
        <begin position="274"/>
        <end position="293"/>
    </location>
</feature>
<feature type="transmembrane region" description="Helical" evidence="1">
    <location>
        <begin position="244"/>
        <end position="262"/>
    </location>
</feature>
<dbReference type="PANTHER" id="PTHR30590:SF2">
    <property type="entry name" value="INNER MEMBRANE PROTEIN"/>
    <property type="match status" value="1"/>
</dbReference>
<keyword evidence="1" id="KW-0812">Transmembrane</keyword>
<feature type="domain" description="DUF418" evidence="2">
    <location>
        <begin position="225"/>
        <end position="377"/>
    </location>
</feature>
<name>A0ABT9WU96_9BACI</name>
<keyword evidence="1" id="KW-0472">Membrane</keyword>
<dbReference type="EMBL" id="JAUSTT010000012">
    <property type="protein sequence ID" value="MDQ0176340.1"/>
    <property type="molecule type" value="Genomic_DNA"/>
</dbReference>
<gene>
    <name evidence="3" type="ORF">J2S08_002184</name>
</gene>
<dbReference type="Pfam" id="PF04235">
    <property type="entry name" value="DUF418"/>
    <property type="match status" value="1"/>
</dbReference>
<evidence type="ECO:0000313" key="4">
    <source>
        <dbReference type="Proteomes" id="UP001223586"/>
    </source>
</evidence>
<dbReference type="InterPro" id="IPR052529">
    <property type="entry name" value="Bact_Transport_Assoc"/>
</dbReference>
<reference evidence="3 4" key="1">
    <citation type="submission" date="2023-07" db="EMBL/GenBank/DDBJ databases">
        <title>Genomic Encyclopedia of Type Strains, Phase IV (KMG-IV): sequencing the most valuable type-strain genomes for metagenomic binning, comparative biology and taxonomic classification.</title>
        <authorList>
            <person name="Goeker M."/>
        </authorList>
    </citation>
    <scope>NUCLEOTIDE SEQUENCE [LARGE SCALE GENOMIC DNA]</scope>
    <source>
        <strain evidence="3 4">DSM 23837</strain>
    </source>
</reference>
<keyword evidence="4" id="KW-1185">Reference proteome</keyword>
<accession>A0ABT9WU96</accession>
<dbReference type="Proteomes" id="UP001223586">
    <property type="component" value="Unassembled WGS sequence"/>
</dbReference>
<sequence length="400" mass="45859">MNKSGTRIQVIDGIRGFSLIGILMANMLIFQFGIWGKEQLPLYSLPIIEEKAFQVIKIVFESSFIPIFTFLFGYGMIKMKESLERKDLKVKRYFARRSILLLILGLLHGTFLWEGDILLYYGINGLFLLMFLKRKKKTMLIWMSIAYILASLIGFANVGVTKDEKTKIENYAKETITIYGSGSYMEIMDHRNNADPIEMPEYFILLSLLLIPILSMPMFLFGMYAAKSEWFHEPNKHHSLYRRLAFLLIPIGIIFKCLPAFVSKHVLFKVIGTIGGDVLAIGYIFGLAAIYASGKLTFMLRWFESMGKISLTNYLMQTIICTTIFYGYGFGLFGKVGVIGGFFLAIIIFAIQVAASHWYLKRWRTGPVEKILRMWTNFSWNGTAKRKVPKDVKIDVNTQV</sequence>
<feature type="transmembrane region" description="Helical" evidence="1">
    <location>
        <begin position="139"/>
        <end position="160"/>
    </location>
</feature>
<feature type="transmembrane region" description="Helical" evidence="1">
    <location>
        <begin position="314"/>
        <end position="333"/>
    </location>
</feature>
<feature type="transmembrane region" description="Helical" evidence="1">
    <location>
        <begin position="117"/>
        <end position="132"/>
    </location>
</feature>